<evidence type="ECO:0000313" key="2">
    <source>
        <dbReference type="EMBL" id="WIO45875.1"/>
    </source>
</evidence>
<accession>A0ABY8WVZ8</accession>
<protein>
    <submittedName>
        <fullName evidence="2">Uncharacterized protein</fullName>
    </submittedName>
</protein>
<proteinExistence type="predicted"/>
<keyword evidence="3" id="KW-1185">Reference proteome</keyword>
<feature type="transmembrane region" description="Helical" evidence="1">
    <location>
        <begin position="12"/>
        <end position="38"/>
    </location>
</feature>
<organism evidence="2 3">
    <name type="scientific">Candidatus Southlakia epibionticum</name>
    <dbReference type="NCBI Taxonomy" id="3043284"/>
    <lineage>
        <taxon>Bacteria</taxon>
        <taxon>Candidatus Saccharimonadota</taxon>
        <taxon>Candidatus Saccharimonadia</taxon>
        <taxon>Candidatus Saccharimonadales</taxon>
        <taxon>Candidatus Saccharimonadaceae</taxon>
        <taxon>Candidatus Southlakia</taxon>
    </lineage>
</organism>
<dbReference type="Proteomes" id="UP001177295">
    <property type="component" value="Chromosome"/>
</dbReference>
<name>A0ABY8WVZ8_9BACT</name>
<keyword evidence="1" id="KW-1133">Transmembrane helix</keyword>
<dbReference type="RefSeq" id="WP_146424820.1">
    <property type="nucleotide sequence ID" value="NZ_CP124550.1"/>
</dbReference>
<keyword evidence="1" id="KW-0812">Transmembrane</keyword>
<evidence type="ECO:0000256" key="1">
    <source>
        <dbReference type="SAM" id="Phobius"/>
    </source>
</evidence>
<sequence>MKTRRNSEKGAIKGSIVAIVVLVILVIGFGAFSVWAYLQYMDQKKDVDGKIDVATAEAVKKNSEEMQAKFEAAEKEPKRQFAGPSDYGSLTFDYPKTWSAYQATDISKGGGVTYEAYLNPVLVPPITQTSKFALRITIEQKTYDQSVAQYDPYVKRGDLKSSAYSDGKRTGVKLVGNFTKDIYGTAILLKMRDRTLTIRTDGDVFTEDYEALLKTVKFNE</sequence>
<evidence type="ECO:0000313" key="3">
    <source>
        <dbReference type="Proteomes" id="UP001177295"/>
    </source>
</evidence>
<keyword evidence="1" id="KW-0472">Membrane</keyword>
<dbReference type="EMBL" id="CP124550">
    <property type="protein sequence ID" value="WIO45875.1"/>
    <property type="molecule type" value="Genomic_DNA"/>
</dbReference>
<gene>
    <name evidence="2" type="ORF">SEML1_0245</name>
</gene>
<reference evidence="2 3" key="1">
    <citation type="journal article" date="2023" name="Cell">
        <title>Genetic manipulation of Patescibacteria provides mechanistic insights into microbial dark matter and the epibiotic lifestyle.</title>
        <authorList>
            <person name="Wang Y."/>
            <person name="Gallagher L.A."/>
            <person name="Andrade P.A."/>
            <person name="Liu A."/>
            <person name="Humphreys I.R."/>
            <person name="Turkarslan S."/>
            <person name="Cutler K.J."/>
            <person name="Arrieta-Ortiz M.L."/>
            <person name="Li Y."/>
            <person name="Radey M.C."/>
            <person name="McLean J.S."/>
            <person name="Cong Q."/>
            <person name="Baker D."/>
            <person name="Baliga N.S."/>
            <person name="Peterson S.B."/>
            <person name="Mougous J.D."/>
        </authorList>
    </citation>
    <scope>NUCLEOTIDE SEQUENCE [LARGE SCALE GENOMIC DNA]</scope>
    <source>
        <strain evidence="2 3">ML1</strain>
    </source>
</reference>